<dbReference type="Proteomes" id="UP000635278">
    <property type="component" value="Unassembled WGS sequence"/>
</dbReference>
<feature type="transmembrane region" description="Helical" evidence="1">
    <location>
        <begin position="39"/>
        <end position="59"/>
    </location>
</feature>
<feature type="transmembrane region" description="Helical" evidence="1">
    <location>
        <begin position="12"/>
        <end position="33"/>
    </location>
</feature>
<organism evidence="2 3">
    <name type="scientific">Acetobacter musti</name>
    <dbReference type="NCBI Taxonomy" id="864732"/>
    <lineage>
        <taxon>Bacteria</taxon>
        <taxon>Pseudomonadati</taxon>
        <taxon>Pseudomonadota</taxon>
        <taxon>Alphaproteobacteria</taxon>
        <taxon>Acetobacterales</taxon>
        <taxon>Acetobacteraceae</taxon>
        <taxon>Acetobacter</taxon>
    </lineage>
</organism>
<accession>A0ABX0JPG7</accession>
<keyword evidence="1" id="KW-1133">Transmembrane helix</keyword>
<dbReference type="RefSeq" id="WP_173583736.1">
    <property type="nucleotide sequence ID" value="NZ_WOTB01000015.1"/>
</dbReference>
<gene>
    <name evidence="2" type="ORF">GOB93_11930</name>
</gene>
<keyword evidence="3" id="KW-1185">Reference proteome</keyword>
<evidence type="ECO:0000256" key="1">
    <source>
        <dbReference type="SAM" id="Phobius"/>
    </source>
</evidence>
<evidence type="ECO:0008006" key="4">
    <source>
        <dbReference type="Google" id="ProtNLM"/>
    </source>
</evidence>
<protein>
    <recommendedName>
        <fullName evidence="4">DUF4405 domain-containing protein</fullName>
    </recommendedName>
</protein>
<reference evidence="2 3" key="1">
    <citation type="journal article" date="2020" name="Int. J. Syst. Evol. Microbiol.">
        <title>Novel acetic acid bacteria from cider fermentations: Acetobacter conturbans sp. nov. and Acetobacter fallax sp. nov.</title>
        <authorList>
            <person name="Sombolestani A.S."/>
            <person name="Cleenwerck I."/>
            <person name="Cnockaert M."/>
            <person name="Borremans W."/>
            <person name="Wieme A.D."/>
            <person name="De Vuyst L."/>
            <person name="Vandamme P."/>
        </authorList>
    </citation>
    <scope>NUCLEOTIDE SEQUENCE [LARGE SCALE GENOMIC DNA]</scope>
    <source>
        <strain evidence="2 3">LMG 30640</strain>
    </source>
</reference>
<feature type="transmembrane region" description="Helical" evidence="1">
    <location>
        <begin position="71"/>
        <end position="90"/>
    </location>
</feature>
<sequence length="173" mass="19691">MQSFLRKYATPLTTGLFFVSSVSGVALFFHWMPGMFHSMHIWLSMVLLLPFFLHLWRNWSQFLIYFRNRNFFLPFAVSILAAVAFMMTTGHKGGNPAARIFPLLTHATIDELAPLFHVSPEQLTARITHKGYQVTSTGETLEEIADAAKKQSSELLMDIMSRQEHPGGTPHQH</sequence>
<keyword evidence="1" id="KW-0472">Membrane</keyword>
<evidence type="ECO:0000313" key="3">
    <source>
        <dbReference type="Proteomes" id="UP000635278"/>
    </source>
</evidence>
<comment type="caution">
    <text evidence="2">The sequence shown here is derived from an EMBL/GenBank/DDBJ whole genome shotgun (WGS) entry which is preliminary data.</text>
</comment>
<dbReference type="EMBL" id="WOTB01000015">
    <property type="protein sequence ID" value="NHN85343.1"/>
    <property type="molecule type" value="Genomic_DNA"/>
</dbReference>
<name>A0ABX0JPG7_9PROT</name>
<keyword evidence="1" id="KW-0812">Transmembrane</keyword>
<proteinExistence type="predicted"/>
<evidence type="ECO:0000313" key="2">
    <source>
        <dbReference type="EMBL" id="NHN85343.1"/>
    </source>
</evidence>